<dbReference type="EMBL" id="BRXE01000037">
    <property type="protein sequence ID" value="GLB83956.1"/>
    <property type="molecule type" value="Genomic_DNA"/>
</dbReference>
<reference evidence="2" key="1">
    <citation type="submission" date="2022-08" db="EMBL/GenBank/DDBJ databases">
        <title>Mycobacterium kiyosense sp. nov., scotochromogenic slow-glowing species isolated from respiratory specimens.</title>
        <authorList>
            <person name="Fukano H."/>
            <person name="Kazumi Y."/>
            <person name="Sakagami N."/>
            <person name="Ato M."/>
            <person name="Mitarai S."/>
            <person name="Hoshino Y."/>
        </authorList>
    </citation>
    <scope>NUCLEOTIDE SEQUENCE</scope>
    <source>
        <strain evidence="2">1413</strain>
        <strain evidence="1">SRL2020-028</strain>
    </source>
</reference>
<dbReference type="Proteomes" id="UP001064782">
    <property type="component" value="Unassembled WGS sequence"/>
</dbReference>
<proteinExistence type="predicted"/>
<dbReference type="Proteomes" id="UP001165663">
    <property type="component" value="Unassembled WGS sequence"/>
</dbReference>
<sequence>MEINFQVGGSAAQFRRSPITGSASVIVDSQKTSVSSPFNPATYFSMKTLKTWRVSHRGHTVEIEKVRPQMFGGLRPAHYVVRVDGAEVANTRGY</sequence>
<dbReference type="AlphaFoldDB" id="A0A9P3V049"/>
<dbReference type="EMBL" id="BRZI01000022">
    <property type="protein sequence ID" value="GLD31247.1"/>
    <property type="molecule type" value="Genomic_DNA"/>
</dbReference>
<evidence type="ECO:0000313" key="1">
    <source>
        <dbReference type="EMBL" id="GLB83956.1"/>
    </source>
</evidence>
<evidence type="ECO:0000313" key="3">
    <source>
        <dbReference type="Proteomes" id="UP001064782"/>
    </source>
</evidence>
<evidence type="ECO:0000313" key="2">
    <source>
        <dbReference type="EMBL" id="GLD31247.1"/>
    </source>
</evidence>
<comment type="caution">
    <text evidence="2">The sequence shown here is derived from an EMBL/GenBank/DDBJ whole genome shotgun (WGS) entry which is preliminary data.</text>
</comment>
<organism evidence="2 3">
    <name type="scientific">Mycobacterium kiyosense</name>
    <dbReference type="NCBI Taxonomy" id="2871094"/>
    <lineage>
        <taxon>Bacteria</taxon>
        <taxon>Bacillati</taxon>
        <taxon>Actinomycetota</taxon>
        <taxon>Actinomycetes</taxon>
        <taxon>Mycobacteriales</taxon>
        <taxon>Mycobacteriaceae</taxon>
        <taxon>Mycobacterium</taxon>
    </lineage>
</organism>
<dbReference type="RefSeq" id="WP_236978367.1">
    <property type="nucleotide sequence ID" value="NZ_BRXE01000037.1"/>
</dbReference>
<dbReference type="GeneID" id="83630616"/>
<keyword evidence="3" id="KW-1185">Reference proteome</keyword>
<protein>
    <submittedName>
        <fullName evidence="2">Uncharacterized protein</fullName>
    </submittedName>
</protein>
<gene>
    <name evidence="2" type="ORF">Mkiyose1413_31300</name>
    <name evidence="1" type="ORF">SRL2020028_32120</name>
</gene>
<accession>A0A9P3V049</accession>
<name>A0A9P3V049_9MYCO</name>